<evidence type="ECO:0000313" key="3">
    <source>
        <dbReference type="Proteomes" id="UP001500456"/>
    </source>
</evidence>
<reference evidence="3" key="1">
    <citation type="journal article" date="2019" name="Int. J. Syst. Evol. Microbiol.">
        <title>The Global Catalogue of Microorganisms (GCM) 10K type strain sequencing project: providing services to taxonomists for standard genome sequencing and annotation.</title>
        <authorList>
            <consortium name="The Broad Institute Genomics Platform"/>
            <consortium name="The Broad Institute Genome Sequencing Center for Infectious Disease"/>
            <person name="Wu L."/>
            <person name="Ma J."/>
        </authorList>
    </citation>
    <scope>NUCLEOTIDE SEQUENCE [LARGE SCALE GENOMIC DNA]</scope>
    <source>
        <strain evidence="3">JCM 16924</strain>
    </source>
</reference>
<protein>
    <submittedName>
        <fullName evidence="2">Alpha/beta hydrolase</fullName>
    </submittedName>
</protein>
<accession>A0ABP7Q1V6</accession>
<keyword evidence="3" id="KW-1185">Reference proteome</keyword>
<dbReference type="InterPro" id="IPR000073">
    <property type="entry name" value="AB_hydrolase_1"/>
</dbReference>
<dbReference type="SUPFAM" id="SSF53474">
    <property type="entry name" value="alpha/beta-Hydrolases"/>
    <property type="match status" value="1"/>
</dbReference>
<feature type="domain" description="AB hydrolase-1" evidence="1">
    <location>
        <begin position="57"/>
        <end position="324"/>
    </location>
</feature>
<proteinExistence type="predicted"/>
<dbReference type="InterPro" id="IPR006311">
    <property type="entry name" value="TAT_signal"/>
</dbReference>
<sequence length="332" mass="35976">MADNVTHHDRPTRRHTLRLAASVGGAALAVGVGAGTARATDSGRTTERTHRAVRTYVLVHGTHSAGAFWTAIGRELALRGHRVVAVDQPLHGTEKFIPRAYQAQDLRALATEPSPVAALTLDDFERRVTGAVHRAARLGGPVVLVGHSMGGVSVSRVADAVPELLAHICYLAAFCPSRSMPSLDACAASPEGQRSITPLEQMVGDPEKLGVLRLNWRTSNPRDLAVFKEMICADYTDAEFLRVLEGMQTDESVTAYAGRAVGRAHTWGRVPRTYIRCGKDRTVSPELQDRMIAEADELTPDNRFTVHNFPNANHLGPSDPTRVTDLLHGLLP</sequence>
<dbReference type="GO" id="GO:0016787">
    <property type="term" value="F:hydrolase activity"/>
    <property type="evidence" value="ECO:0007669"/>
    <property type="project" value="UniProtKB-KW"/>
</dbReference>
<dbReference type="EMBL" id="BAAAZX010000001">
    <property type="protein sequence ID" value="GAA3975123.1"/>
    <property type="molecule type" value="Genomic_DNA"/>
</dbReference>
<evidence type="ECO:0000313" key="2">
    <source>
        <dbReference type="EMBL" id="GAA3975123.1"/>
    </source>
</evidence>
<gene>
    <name evidence="2" type="ORF">GCM10022232_03070</name>
</gene>
<dbReference type="InterPro" id="IPR045889">
    <property type="entry name" value="MES/HNL"/>
</dbReference>
<dbReference type="Proteomes" id="UP001500456">
    <property type="component" value="Unassembled WGS sequence"/>
</dbReference>
<dbReference type="InterPro" id="IPR029058">
    <property type="entry name" value="AB_hydrolase_fold"/>
</dbReference>
<evidence type="ECO:0000259" key="1">
    <source>
        <dbReference type="Pfam" id="PF12697"/>
    </source>
</evidence>
<keyword evidence="2" id="KW-0378">Hydrolase</keyword>
<dbReference type="RefSeq" id="WP_345560523.1">
    <property type="nucleotide sequence ID" value="NZ_BAAAZX010000001.1"/>
</dbReference>
<dbReference type="Pfam" id="PF12697">
    <property type="entry name" value="Abhydrolase_6"/>
    <property type="match status" value="1"/>
</dbReference>
<dbReference type="PROSITE" id="PS51318">
    <property type="entry name" value="TAT"/>
    <property type="match status" value="1"/>
</dbReference>
<dbReference type="Gene3D" id="3.40.50.1820">
    <property type="entry name" value="alpha/beta hydrolase"/>
    <property type="match status" value="1"/>
</dbReference>
<dbReference type="PANTHER" id="PTHR10992">
    <property type="entry name" value="METHYLESTERASE FAMILY MEMBER"/>
    <property type="match status" value="1"/>
</dbReference>
<dbReference type="PANTHER" id="PTHR10992:SF1086">
    <property type="entry name" value="AB HYDROLASE-1 DOMAIN-CONTAINING PROTEIN"/>
    <property type="match status" value="1"/>
</dbReference>
<organism evidence="2 3">
    <name type="scientific">Streptomyces plumbiresistens</name>
    <dbReference type="NCBI Taxonomy" id="511811"/>
    <lineage>
        <taxon>Bacteria</taxon>
        <taxon>Bacillati</taxon>
        <taxon>Actinomycetota</taxon>
        <taxon>Actinomycetes</taxon>
        <taxon>Kitasatosporales</taxon>
        <taxon>Streptomycetaceae</taxon>
        <taxon>Streptomyces</taxon>
    </lineage>
</organism>
<comment type="caution">
    <text evidence="2">The sequence shown here is derived from an EMBL/GenBank/DDBJ whole genome shotgun (WGS) entry which is preliminary data.</text>
</comment>
<name>A0ABP7Q1V6_9ACTN</name>